<reference evidence="2 3" key="1">
    <citation type="submission" date="2016-10" db="EMBL/GenBank/DDBJ databases">
        <title>Genome sequence of the basidiomycete white-rot fungus Trametes pubescens.</title>
        <authorList>
            <person name="Makela M.R."/>
            <person name="Granchi Z."/>
            <person name="Peng M."/>
            <person name="De Vries R.P."/>
            <person name="Grigoriev I."/>
            <person name="Riley R."/>
            <person name="Hilden K."/>
        </authorList>
    </citation>
    <scope>NUCLEOTIDE SEQUENCE [LARGE SCALE GENOMIC DNA]</scope>
    <source>
        <strain evidence="2 3">FBCC735</strain>
    </source>
</reference>
<organism evidence="2 3">
    <name type="scientific">Trametes pubescens</name>
    <name type="common">White-rot fungus</name>
    <dbReference type="NCBI Taxonomy" id="154538"/>
    <lineage>
        <taxon>Eukaryota</taxon>
        <taxon>Fungi</taxon>
        <taxon>Dikarya</taxon>
        <taxon>Basidiomycota</taxon>
        <taxon>Agaricomycotina</taxon>
        <taxon>Agaricomycetes</taxon>
        <taxon>Polyporales</taxon>
        <taxon>Polyporaceae</taxon>
        <taxon>Trametes</taxon>
    </lineage>
</organism>
<evidence type="ECO:0000313" key="2">
    <source>
        <dbReference type="EMBL" id="OJT05257.1"/>
    </source>
</evidence>
<sequence length="73" mass="8528">MEWFDMMLQEWVAYQDKLRRWTRTQKQRAEHSDGANPGHDADTDTADSDDEPPPEDSQACAPALCDYTRLEKR</sequence>
<proteinExistence type="predicted"/>
<keyword evidence="3" id="KW-1185">Reference proteome</keyword>
<dbReference type="AlphaFoldDB" id="A0A1M2VCK2"/>
<feature type="region of interest" description="Disordered" evidence="1">
    <location>
        <begin position="22"/>
        <end position="73"/>
    </location>
</feature>
<dbReference type="EMBL" id="MNAD01001474">
    <property type="protein sequence ID" value="OJT05257.1"/>
    <property type="molecule type" value="Genomic_DNA"/>
</dbReference>
<name>A0A1M2VCK2_TRAPU</name>
<feature type="compositionally biased region" description="Acidic residues" evidence="1">
    <location>
        <begin position="43"/>
        <end position="54"/>
    </location>
</feature>
<dbReference type="Proteomes" id="UP000184267">
    <property type="component" value="Unassembled WGS sequence"/>
</dbReference>
<comment type="caution">
    <text evidence="2">The sequence shown here is derived from an EMBL/GenBank/DDBJ whole genome shotgun (WGS) entry which is preliminary data.</text>
</comment>
<accession>A0A1M2VCK2</accession>
<dbReference type="OrthoDB" id="5592585at2759"/>
<evidence type="ECO:0000313" key="3">
    <source>
        <dbReference type="Proteomes" id="UP000184267"/>
    </source>
</evidence>
<gene>
    <name evidence="2" type="ORF">TRAPUB_3921</name>
</gene>
<evidence type="ECO:0000256" key="1">
    <source>
        <dbReference type="SAM" id="MobiDB-lite"/>
    </source>
</evidence>
<protein>
    <submittedName>
        <fullName evidence="2">Uncharacterized protein</fullName>
    </submittedName>
</protein>